<comment type="similarity">
    <text evidence="1">Belongs to the helicase family. UvrD subfamily.</text>
</comment>
<evidence type="ECO:0000256" key="5">
    <source>
        <dbReference type="ARBA" id="ARBA00022801"/>
    </source>
</evidence>
<feature type="binding site" evidence="16">
    <location>
        <begin position="5"/>
        <end position="12"/>
    </location>
    <ligand>
        <name>ATP</name>
        <dbReference type="ChEBI" id="CHEBI:30616"/>
    </ligand>
</feature>
<dbReference type="CDD" id="cd17932">
    <property type="entry name" value="DEXQc_UvrD"/>
    <property type="match status" value="1"/>
</dbReference>
<dbReference type="InterPro" id="IPR014017">
    <property type="entry name" value="DNA_helicase_UvrD-like_C"/>
</dbReference>
<dbReference type="PANTHER" id="PTHR11070:SF2">
    <property type="entry name" value="ATP-DEPENDENT DNA HELICASE SRS2"/>
    <property type="match status" value="1"/>
</dbReference>
<evidence type="ECO:0000259" key="17">
    <source>
        <dbReference type="PROSITE" id="PS51198"/>
    </source>
</evidence>
<dbReference type="Proteomes" id="UP000830055">
    <property type="component" value="Chromosome"/>
</dbReference>
<dbReference type="Pfam" id="PF00580">
    <property type="entry name" value="UvrD-helicase"/>
    <property type="match status" value="1"/>
</dbReference>
<keyword evidence="6 16" id="KW-0347">Helicase</keyword>
<dbReference type="InterPro" id="IPR014016">
    <property type="entry name" value="UvrD-like_ATP-bd"/>
</dbReference>
<dbReference type="InterPro" id="IPR038726">
    <property type="entry name" value="PDDEXK_AddAB-type"/>
</dbReference>
<keyword evidence="7" id="KW-0269">Exonuclease</keyword>
<evidence type="ECO:0000313" key="19">
    <source>
        <dbReference type="Proteomes" id="UP000830055"/>
    </source>
</evidence>
<dbReference type="InterPro" id="IPR011604">
    <property type="entry name" value="PDDEXK-like_dom_sf"/>
</dbReference>
<dbReference type="InterPro" id="IPR013986">
    <property type="entry name" value="DExx_box_DNA_helicase_dom_sf"/>
</dbReference>
<keyword evidence="3 16" id="KW-0547">Nucleotide-binding</keyword>
<dbReference type="Gene3D" id="1.10.10.160">
    <property type="match status" value="1"/>
</dbReference>
<dbReference type="PANTHER" id="PTHR11070">
    <property type="entry name" value="UVRD / RECB / PCRA DNA HELICASE FAMILY MEMBER"/>
    <property type="match status" value="1"/>
</dbReference>
<dbReference type="Gene3D" id="3.40.50.300">
    <property type="entry name" value="P-loop containing nucleotide triphosphate hydrolases"/>
    <property type="match status" value="2"/>
</dbReference>
<protein>
    <recommendedName>
        <fullName evidence="13">DNA 3'-5' helicase</fullName>
        <ecNumber evidence="13">5.6.2.4</ecNumber>
    </recommendedName>
    <alternativeName>
        <fullName evidence="14">DNA 3'-5' helicase II</fullName>
    </alternativeName>
</protein>
<reference evidence="18 19" key="1">
    <citation type="submission" date="2022-01" db="EMBL/GenBank/DDBJ databases">
        <title>Desulfofustis limnae sp. nov., a novel mesophilic sulfate-reducing bacterium isolated from marsh soil.</title>
        <authorList>
            <person name="Watanabe M."/>
            <person name="Takahashi A."/>
            <person name="Kojima H."/>
            <person name="Fukui M."/>
        </authorList>
    </citation>
    <scope>NUCLEOTIDE SEQUENCE [LARGE SCALE GENOMIC DNA]</scope>
    <source>
        <strain evidence="18 19">PPLL</strain>
    </source>
</reference>
<proteinExistence type="inferred from homology"/>
<feature type="domain" description="UvrD-like helicase ATP-binding" evidence="17">
    <location>
        <begin position="1"/>
        <end position="281"/>
    </location>
</feature>
<keyword evidence="19" id="KW-1185">Reference proteome</keyword>
<evidence type="ECO:0000256" key="9">
    <source>
        <dbReference type="ARBA" id="ARBA00023125"/>
    </source>
</evidence>
<dbReference type="PROSITE" id="PS51198">
    <property type="entry name" value="UVRD_HELICASE_ATP_BIND"/>
    <property type="match status" value="1"/>
</dbReference>
<keyword evidence="11" id="KW-0413">Isomerase</keyword>
<keyword evidence="4" id="KW-0227">DNA damage</keyword>
<evidence type="ECO:0000256" key="2">
    <source>
        <dbReference type="ARBA" id="ARBA00022722"/>
    </source>
</evidence>
<keyword evidence="2" id="KW-0540">Nuclease</keyword>
<evidence type="ECO:0000256" key="7">
    <source>
        <dbReference type="ARBA" id="ARBA00022839"/>
    </source>
</evidence>
<organism evidence="18 19">
    <name type="scientific">Desulfofustis limnaeus</name>
    <dbReference type="NCBI Taxonomy" id="2740163"/>
    <lineage>
        <taxon>Bacteria</taxon>
        <taxon>Pseudomonadati</taxon>
        <taxon>Thermodesulfobacteriota</taxon>
        <taxon>Desulfobulbia</taxon>
        <taxon>Desulfobulbales</taxon>
        <taxon>Desulfocapsaceae</taxon>
        <taxon>Desulfofustis</taxon>
    </lineage>
</organism>
<sequence length="943" mass="110486">MLIIAGPGSGKTFTLVERVVYLIIEKGAEPESLFVVTFTEKAAAELTTRVSNRLLELGIRFNLHEMYLGTFHSICLRLIEEHREYTRLQRSFSLMDQFDQQYFLYQNLDPYGDIDNAQVILGDPGSSRWKRSESLVTWLNKATEEALDPAGLIKANDGAVQALGKCLQLYHHQLEEHNVLDFSGIQYEALLLLRNFPEVLRDLRGKIKYMMVDEYQDTNTIQEMFLKLLCGENPNLCVVGDDDQGLYRFRGASIRNILTFKEQFGGGICKQVNLTINYRSHPDIIRYFNRWMEREGWTFGGQTFRYDKVIEENNSLNFPETATVLKVSSGINGNWHNEVYDFLTYLRGEGIITNWNQVAFLFRSVKHHRVVSLARSLEERGIGVYSPRSNMFFDREEVRLIFGALIFLFPQFPEIRKWSDSAHLAIWDYYDQECFAPFVHELRQPENKDLLVWARSLAKKHFVLTENTDYGFTGLFYSLLRFPLFSRFLSEDENGQLVDERAARNLAMLTRLLVKFEYLHHISVLNPAYLEGNVKTLFNTFLRFLKEGGIDEYEDSSEYAPRDCVSFLTIHQSKGLEFPVVMVGSLHATPRKQYTDLDEILERDYLSRPPFEPIEHTKYYDFWRLYYTAYSRAQNVLALTCQEVSGRGRTPSKHFVDYYDALPSWRDAAFIPHFLNLDQIKEVRLKREYSFTSHLSLFENCAQQYLFFKELEFSPVRKSPILFGTLVHQTIEDIHKTVLRGDEAKLSHEQISSWFETNYKYLTKRERVYLAEPIRKVALGHVIRYYDRHRGDWSRIVEAEVDISLVKDQYILKGSVDLITGEDDTVEIVDFKSEKKPDMEKDREKLRRYQRQLEVYAHLVEERTGLKVTKTHLYYTSEEAGNPYISFNKDDGSIERTIQTFDEVVGSIESHDFNIPERPEKLCVECDMRSYCDTKNWIFRVEK</sequence>
<evidence type="ECO:0000256" key="4">
    <source>
        <dbReference type="ARBA" id="ARBA00022763"/>
    </source>
</evidence>
<evidence type="ECO:0000256" key="15">
    <source>
        <dbReference type="ARBA" id="ARBA00048988"/>
    </source>
</evidence>
<evidence type="ECO:0000256" key="10">
    <source>
        <dbReference type="ARBA" id="ARBA00023204"/>
    </source>
</evidence>
<name>A0ABN6M6K8_9BACT</name>
<dbReference type="SUPFAM" id="SSF52540">
    <property type="entry name" value="P-loop containing nucleoside triphosphate hydrolases"/>
    <property type="match status" value="1"/>
</dbReference>
<dbReference type="EC" id="5.6.2.4" evidence="13"/>
<evidence type="ECO:0000256" key="12">
    <source>
        <dbReference type="ARBA" id="ARBA00034617"/>
    </source>
</evidence>
<dbReference type="Gene3D" id="3.90.320.10">
    <property type="match status" value="1"/>
</dbReference>
<evidence type="ECO:0000313" key="18">
    <source>
        <dbReference type="EMBL" id="BDD88460.1"/>
    </source>
</evidence>
<evidence type="ECO:0000256" key="13">
    <source>
        <dbReference type="ARBA" id="ARBA00034808"/>
    </source>
</evidence>
<gene>
    <name evidence="18" type="ORF">DPPLL_28250</name>
</gene>
<evidence type="ECO:0000256" key="6">
    <source>
        <dbReference type="ARBA" id="ARBA00022806"/>
    </source>
</evidence>
<dbReference type="SUPFAM" id="SSF52980">
    <property type="entry name" value="Restriction endonuclease-like"/>
    <property type="match status" value="1"/>
</dbReference>
<evidence type="ECO:0000256" key="3">
    <source>
        <dbReference type="ARBA" id="ARBA00022741"/>
    </source>
</evidence>
<comment type="catalytic activity">
    <reaction evidence="15">
        <text>ATP + H2O = ADP + phosphate + H(+)</text>
        <dbReference type="Rhea" id="RHEA:13065"/>
        <dbReference type="ChEBI" id="CHEBI:15377"/>
        <dbReference type="ChEBI" id="CHEBI:15378"/>
        <dbReference type="ChEBI" id="CHEBI:30616"/>
        <dbReference type="ChEBI" id="CHEBI:43474"/>
        <dbReference type="ChEBI" id="CHEBI:456216"/>
        <dbReference type="EC" id="5.6.2.4"/>
    </reaction>
</comment>
<evidence type="ECO:0000256" key="11">
    <source>
        <dbReference type="ARBA" id="ARBA00023235"/>
    </source>
</evidence>
<comment type="catalytic activity">
    <reaction evidence="12">
        <text>Couples ATP hydrolysis with the unwinding of duplex DNA by translocating in the 3'-5' direction.</text>
        <dbReference type="EC" id="5.6.2.4"/>
    </reaction>
</comment>
<evidence type="ECO:0000256" key="14">
    <source>
        <dbReference type="ARBA" id="ARBA00034923"/>
    </source>
</evidence>
<keyword evidence="8 16" id="KW-0067">ATP-binding</keyword>
<evidence type="ECO:0000256" key="1">
    <source>
        <dbReference type="ARBA" id="ARBA00009922"/>
    </source>
</evidence>
<evidence type="ECO:0000256" key="8">
    <source>
        <dbReference type="ARBA" id="ARBA00022840"/>
    </source>
</evidence>
<dbReference type="GO" id="GO:0004386">
    <property type="term" value="F:helicase activity"/>
    <property type="evidence" value="ECO:0007669"/>
    <property type="project" value="UniProtKB-KW"/>
</dbReference>
<dbReference type="InterPro" id="IPR000212">
    <property type="entry name" value="DNA_helicase_UvrD/REP"/>
</dbReference>
<dbReference type="EMBL" id="AP025516">
    <property type="protein sequence ID" value="BDD88460.1"/>
    <property type="molecule type" value="Genomic_DNA"/>
</dbReference>
<dbReference type="InterPro" id="IPR011335">
    <property type="entry name" value="Restrct_endonuc-II-like"/>
</dbReference>
<accession>A0ABN6M6K8</accession>
<dbReference type="Pfam" id="PF13361">
    <property type="entry name" value="UvrD_C"/>
    <property type="match status" value="1"/>
</dbReference>
<evidence type="ECO:0000256" key="16">
    <source>
        <dbReference type="PROSITE-ProRule" id="PRU00560"/>
    </source>
</evidence>
<keyword evidence="5 16" id="KW-0378">Hydrolase</keyword>
<dbReference type="InterPro" id="IPR027417">
    <property type="entry name" value="P-loop_NTPase"/>
</dbReference>
<dbReference type="Pfam" id="PF12705">
    <property type="entry name" value="PDDEXK_1"/>
    <property type="match status" value="1"/>
</dbReference>
<keyword evidence="9" id="KW-0238">DNA-binding</keyword>
<keyword evidence="10" id="KW-0234">DNA repair</keyword>